<dbReference type="Gene3D" id="3.30.200.20">
    <property type="entry name" value="Phosphorylase Kinase, domain 1"/>
    <property type="match status" value="1"/>
</dbReference>
<comment type="catalytic activity">
    <reaction evidence="8">
        <text>L-seryl-[protein] + ATP = O-phospho-L-seryl-[protein] + ADP + H(+)</text>
        <dbReference type="Rhea" id="RHEA:17989"/>
        <dbReference type="Rhea" id="RHEA-COMP:9863"/>
        <dbReference type="Rhea" id="RHEA-COMP:11604"/>
        <dbReference type="ChEBI" id="CHEBI:15378"/>
        <dbReference type="ChEBI" id="CHEBI:29999"/>
        <dbReference type="ChEBI" id="CHEBI:30616"/>
        <dbReference type="ChEBI" id="CHEBI:83421"/>
        <dbReference type="ChEBI" id="CHEBI:456216"/>
        <dbReference type="EC" id="2.7.11.1"/>
    </reaction>
</comment>
<dbReference type="GO" id="GO:0045717">
    <property type="term" value="P:negative regulation of fatty acid biosynthetic process"/>
    <property type="evidence" value="ECO:0007669"/>
    <property type="project" value="UniProtKB-ARBA"/>
</dbReference>
<accession>A0A9D1S1F5</accession>
<gene>
    <name evidence="12" type="ORF">H9871_02465</name>
</gene>
<dbReference type="Gene3D" id="1.10.510.10">
    <property type="entry name" value="Transferase(Phosphotransferase) domain 1"/>
    <property type="match status" value="1"/>
</dbReference>
<sequence length="330" mass="36087">MTEDQERILNGRYRVESLIGRGGMADVYLSHDISLDRRVAVKMLRPDLARDPQFQTRFRREAQSSASLNHHNIVGVYDTGQEDVEDASQHPVKVPYMVMEFVDGVTLRHILHGTPRQTDHTDSRHTDPDGPSADFDDDATRAVPPPPPGSAHSGPSDSENSDSAETDSDVLAIGDTGRVHEGPESLEPEEVEQPLRDKIEHALGRPLNEGEAAGYLTGILAALGYSHRKGIVHRDIKPSNVMVDQQGNIKVMDFGIARAVADSASTMTQTSAVVGTAQYLSPEQARGEVVDHRSDLYSAGCVLFELLTNRPPFQGDSPVAVAYQHVREQA</sequence>
<evidence type="ECO:0000256" key="8">
    <source>
        <dbReference type="ARBA" id="ARBA00048679"/>
    </source>
</evidence>
<evidence type="ECO:0000256" key="6">
    <source>
        <dbReference type="ARBA" id="ARBA00022840"/>
    </source>
</evidence>
<dbReference type="PROSITE" id="PS00108">
    <property type="entry name" value="PROTEIN_KINASE_ST"/>
    <property type="match status" value="1"/>
</dbReference>
<dbReference type="InterPro" id="IPR000719">
    <property type="entry name" value="Prot_kinase_dom"/>
</dbReference>
<dbReference type="GO" id="GO:0004674">
    <property type="term" value="F:protein serine/threonine kinase activity"/>
    <property type="evidence" value="ECO:0007669"/>
    <property type="project" value="UniProtKB-KW"/>
</dbReference>
<feature type="domain" description="Protein kinase" evidence="11">
    <location>
        <begin position="13"/>
        <end position="330"/>
    </location>
</feature>
<comment type="catalytic activity">
    <reaction evidence="7">
        <text>L-threonyl-[protein] + ATP = O-phospho-L-threonyl-[protein] + ADP + H(+)</text>
        <dbReference type="Rhea" id="RHEA:46608"/>
        <dbReference type="Rhea" id="RHEA-COMP:11060"/>
        <dbReference type="Rhea" id="RHEA-COMP:11605"/>
        <dbReference type="ChEBI" id="CHEBI:15378"/>
        <dbReference type="ChEBI" id="CHEBI:30013"/>
        <dbReference type="ChEBI" id="CHEBI:30616"/>
        <dbReference type="ChEBI" id="CHEBI:61977"/>
        <dbReference type="ChEBI" id="CHEBI:456216"/>
        <dbReference type="EC" id="2.7.11.1"/>
    </reaction>
</comment>
<dbReference type="FunFam" id="3.30.200.20:FF:000035">
    <property type="entry name" value="Serine/threonine protein kinase Stk1"/>
    <property type="match status" value="1"/>
</dbReference>
<keyword evidence="3" id="KW-0808">Transferase</keyword>
<dbReference type="FunFam" id="1.10.510.10:FF:000021">
    <property type="entry name" value="Serine/threonine protein kinase"/>
    <property type="match status" value="1"/>
</dbReference>
<reference evidence="12" key="2">
    <citation type="submission" date="2021-04" db="EMBL/GenBank/DDBJ databases">
        <authorList>
            <person name="Gilroy R."/>
        </authorList>
    </citation>
    <scope>NUCLEOTIDE SEQUENCE</scope>
    <source>
        <strain evidence="12">ChiHejej3B27-3195</strain>
    </source>
</reference>
<keyword evidence="2" id="KW-0723">Serine/threonine-protein kinase</keyword>
<protein>
    <recommendedName>
        <fullName evidence="1">non-specific serine/threonine protein kinase</fullName>
        <ecNumber evidence="1">2.7.11.1</ecNumber>
    </recommendedName>
</protein>
<dbReference type="PIRSF" id="PIRSF000654">
    <property type="entry name" value="Integrin-linked_kinase"/>
    <property type="match status" value="1"/>
</dbReference>
<dbReference type="InterPro" id="IPR017441">
    <property type="entry name" value="Protein_kinase_ATP_BS"/>
</dbReference>
<dbReference type="AlphaFoldDB" id="A0A9D1S1F5"/>
<evidence type="ECO:0000313" key="12">
    <source>
        <dbReference type="EMBL" id="HIW98985.1"/>
    </source>
</evidence>
<evidence type="ECO:0000256" key="2">
    <source>
        <dbReference type="ARBA" id="ARBA00022527"/>
    </source>
</evidence>
<name>A0A9D1S1F5_9MICC</name>
<feature type="binding site" evidence="9">
    <location>
        <position position="42"/>
    </location>
    <ligand>
        <name>ATP</name>
        <dbReference type="ChEBI" id="CHEBI:30616"/>
    </ligand>
</feature>
<keyword evidence="5 12" id="KW-0418">Kinase</keyword>
<dbReference type="PROSITE" id="PS00107">
    <property type="entry name" value="PROTEIN_KINASE_ATP"/>
    <property type="match status" value="1"/>
</dbReference>
<evidence type="ECO:0000256" key="3">
    <source>
        <dbReference type="ARBA" id="ARBA00022679"/>
    </source>
</evidence>
<dbReference type="SMART" id="SM00220">
    <property type="entry name" value="S_TKc"/>
    <property type="match status" value="1"/>
</dbReference>
<comment type="caution">
    <text evidence="12">The sequence shown here is derived from an EMBL/GenBank/DDBJ whole genome shotgun (WGS) entry which is preliminary data.</text>
</comment>
<dbReference type="PANTHER" id="PTHR43289:SF6">
    <property type="entry name" value="SERINE_THREONINE-PROTEIN KINASE NEKL-3"/>
    <property type="match status" value="1"/>
</dbReference>
<dbReference type="EMBL" id="DXGD01000093">
    <property type="protein sequence ID" value="HIW98985.1"/>
    <property type="molecule type" value="Genomic_DNA"/>
</dbReference>
<dbReference type="GO" id="GO:0005524">
    <property type="term" value="F:ATP binding"/>
    <property type="evidence" value="ECO:0007669"/>
    <property type="project" value="UniProtKB-UniRule"/>
</dbReference>
<evidence type="ECO:0000256" key="5">
    <source>
        <dbReference type="ARBA" id="ARBA00022777"/>
    </source>
</evidence>
<dbReference type="Proteomes" id="UP000824151">
    <property type="component" value="Unassembled WGS sequence"/>
</dbReference>
<evidence type="ECO:0000256" key="9">
    <source>
        <dbReference type="PROSITE-ProRule" id="PRU10141"/>
    </source>
</evidence>
<evidence type="ECO:0000256" key="10">
    <source>
        <dbReference type="SAM" id="MobiDB-lite"/>
    </source>
</evidence>
<reference evidence="12" key="1">
    <citation type="journal article" date="2021" name="PeerJ">
        <title>Extensive microbial diversity within the chicken gut microbiome revealed by metagenomics and culture.</title>
        <authorList>
            <person name="Gilroy R."/>
            <person name="Ravi A."/>
            <person name="Getino M."/>
            <person name="Pursley I."/>
            <person name="Horton D.L."/>
            <person name="Alikhan N.F."/>
            <person name="Baker D."/>
            <person name="Gharbi K."/>
            <person name="Hall N."/>
            <person name="Watson M."/>
            <person name="Adriaenssens E.M."/>
            <person name="Foster-Nyarko E."/>
            <person name="Jarju S."/>
            <person name="Secka A."/>
            <person name="Antonio M."/>
            <person name="Oren A."/>
            <person name="Chaudhuri R.R."/>
            <person name="La Ragione R."/>
            <person name="Hildebrand F."/>
            <person name="Pallen M.J."/>
        </authorList>
    </citation>
    <scope>NUCLEOTIDE SEQUENCE</scope>
    <source>
        <strain evidence="12">ChiHejej3B27-3195</strain>
    </source>
</reference>
<evidence type="ECO:0000256" key="7">
    <source>
        <dbReference type="ARBA" id="ARBA00047899"/>
    </source>
</evidence>
<dbReference type="CDD" id="cd14014">
    <property type="entry name" value="STKc_PknB_like"/>
    <property type="match status" value="1"/>
</dbReference>
<dbReference type="Pfam" id="PF00069">
    <property type="entry name" value="Pkinase"/>
    <property type="match status" value="2"/>
</dbReference>
<dbReference type="EC" id="2.7.11.1" evidence="1"/>
<proteinExistence type="predicted"/>
<evidence type="ECO:0000256" key="4">
    <source>
        <dbReference type="ARBA" id="ARBA00022741"/>
    </source>
</evidence>
<feature type="region of interest" description="Disordered" evidence="10">
    <location>
        <begin position="113"/>
        <end position="166"/>
    </location>
</feature>
<organism evidence="12 13">
    <name type="scientific">Candidatus Nesterenkonia stercoripullorum</name>
    <dbReference type="NCBI Taxonomy" id="2838701"/>
    <lineage>
        <taxon>Bacteria</taxon>
        <taxon>Bacillati</taxon>
        <taxon>Actinomycetota</taxon>
        <taxon>Actinomycetes</taxon>
        <taxon>Micrococcales</taxon>
        <taxon>Micrococcaceae</taxon>
        <taxon>Nesterenkonia</taxon>
    </lineage>
</organism>
<dbReference type="InterPro" id="IPR008271">
    <property type="entry name" value="Ser/Thr_kinase_AS"/>
</dbReference>
<feature type="compositionally biased region" description="Basic and acidic residues" evidence="10">
    <location>
        <begin position="117"/>
        <end position="128"/>
    </location>
</feature>
<keyword evidence="4 9" id="KW-0547">Nucleotide-binding</keyword>
<feature type="non-terminal residue" evidence="12">
    <location>
        <position position="330"/>
    </location>
</feature>
<dbReference type="PANTHER" id="PTHR43289">
    <property type="entry name" value="MITOGEN-ACTIVATED PROTEIN KINASE KINASE KINASE 20-RELATED"/>
    <property type="match status" value="1"/>
</dbReference>
<evidence type="ECO:0000313" key="13">
    <source>
        <dbReference type="Proteomes" id="UP000824151"/>
    </source>
</evidence>
<dbReference type="InterPro" id="IPR011009">
    <property type="entry name" value="Kinase-like_dom_sf"/>
</dbReference>
<keyword evidence="6 9" id="KW-0067">ATP-binding</keyword>
<evidence type="ECO:0000259" key="11">
    <source>
        <dbReference type="PROSITE" id="PS50011"/>
    </source>
</evidence>
<dbReference type="PROSITE" id="PS50011">
    <property type="entry name" value="PROTEIN_KINASE_DOM"/>
    <property type="match status" value="1"/>
</dbReference>
<evidence type="ECO:0000256" key="1">
    <source>
        <dbReference type="ARBA" id="ARBA00012513"/>
    </source>
</evidence>
<dbReference type="SUPFAM" id="SSF56112">
    <property type="entry name" value="Protein kinase-like (PK-like)"/>
    <property type="match status" value="1"/>
</dbReference>